<dbReference type="InterPro" id="IPR001789">
    <property type="entry name" value="Sig_transdc_resp-reg_receiver"/>
</dbReference>
<dbReference type="SUPFAM" id="SSF52172">
    <property type="entry name" value="CheY-like"/>
    <property type="match status" value="1"/>
</dbReference>
<dbReference type="Gene3D" id="3.40.50.2300">
    <property type="match status" value="1"/>
</dbReference>
<accession>A0ABW5DQW8</accession>
<dbReference type="PANTHER" id="PTHR44591:SF3">
    <property type="entry name" value="RESPONSE REGULATORY DOMAIN-CONTAINING PROTEIN"/>
    <property type="match status" value="1"/>
</dbReference>
<dbReference type="RefSeq" id="WP_379875808.1">
    <property type="nucleotide sequence ID" value="NZ_JBHUIP010000006.1"/>
</dbReference>
<keyword evidence="5" id="KW-1185">Reference proteome</keyword>
<feature type="modified residue" description="4-aspartylphosphate" evidence="2">
    <location>
        <position position="63"/>
    </location>
</feature>
<proteinExistence type="predicted"/>
<dbReference type="Proteomes" id="UP001597295">
    <property type="component" value="Unassembled WGS sequence"/>
</dbReference>
<name>A0ABW5DQW8_9PROT</name>
<dbReference type="PROSITE" id="PS50110">
    <property type="entry name" value="RESPONSE_REGULATORY"/>
    <property type="match status" value="1"/>
</dbReference>
<dbReference type="InterPro" id="IPR011006">
    <property type="entry name" value="CheY-like_superfamily"/>
</dbReference>
<evidence type="ECO:0000256" key="1">
    <source>
        <dbReference type="ARBA" id="ARBA00022553"/>
    </source>
</evidence>
<dbReference type="PANTHER" id="PTHR44591">
    <property type="entry name" value="STRESS RESPONSE REGULATOR PROTEIN 1"/>
    <property type="match status" value="1"/>
</dbReference>
<feature type="domain" description="Response regulatory" evidence="3">
    <location>
        <begin position="12"/>
        <end position="126"/>
    </location>
</feature>
<dbReference type="Pfam" id="PF00072">
    <property type="entry name" value="Response_reg"/>
    <property type="match status" value="1"/>
</dbReference>
<sequence length="128" mass="14433">MSTNRNIPPKPLAVVIDDEFIIRELATSVLEDMNFETMGFTTADEAIGFIRQHHDAIKVVYTDIRMPGRLDGEALAREVAQRYPTVKVIISSGHVRLQEQDPRDGTIFMAKPWAPADLKRLLEGNNDD</sequence>
<protein>
    <submittedName>
        <fullName evidence="4">Response regulator</fullName>
    </submittedName>
</protein>
<organism evidence="4 5">
    <name type="scientific">Lacibacterium aquatile</name>
    <dbReference type="NCBI Taxonomy" id="1168082"/>
    <lineage>
        <taxon>Bacteria</taxon>
        <taxon>Pseudomonadati</taxon>
        <taxon>Pseudomonadota</taxon>
        <taxon>Alphaproteobacteria</taxon>
        <taxon>Rhodospirillales</taxon>
        <taxon>Rhodospirillaceae</taxon>
    </lineage>
</organism>
<evidence type="ECO:0000256" key="2">
    <source>
        <dbReference type="PROSITE-ProRule" id="PRU00169"/>
    </source>
</evidence>
<reference evidence="5" key="1">
    <citation type="journal article" date="2019" name="Int. J. Syst. Evol. Microbiol.">
        <title>The Global Catalogue of Microorganisms (GCM) 10K type strain sequencing project: providing services to taxonomists for standard genome sequencing and annotation.</title>
        <authorList>
            <consortium name="The Broad Institute Genomics Platform"/>
            <consortium name="The Broad Institute Genome Sequencing Center for Infectious Disease"/>
            <person name="Wu L."/>
            <person name="Ma J."/>
        </authorList>
    </citation>
    <scope>NUCLEOTIDE SEQUENCE [LARGE SCALE GENOMIC DNA]</scope>
    <source>
        <strain evidence="5">CGMCC 1.19062</strain>
    </source>
</reference>
<dbReference type="SMART" id="SM00448">
    <property type="entry name" value="REC"/>
    <property type="match status" value="1"/>
</dbReference>
<gene>
    <name evidence="4" type="ORF">ACFSM5_08065</name>
</gene>
<evidence type="ECO:0000313" key="4">
    <source>
        <dbReference type="EMBL" id="MFD2262839.1"/>
    </source>
</evidence>
<comment type="caution">
    <text evidence="4">The sequence shown here is derived from an EMBL/GenBank/DDBJ whole genome shotgun (WGS) entry which is preliminary data.</text>
</comment>
<evidence type="ECO:0000313" key="5">
    <source>
        <dbReference type="Proteomes" id="UP001597295"/>
    </source>
</evidence>
<dbReference type="InterPro" id="IPR050595">
    <property type="entry name" value="Bact_response_regulator"/>
</dbReference>
<dbReference type="EMBL" id="JBHUIP010000006">
    <property type="protein sequence ID" value="MFD2262839.1"/>
    <property type="molecule type" value="Genomic_DNA"/>
</dbReference>
<keyword evidence="1 2" id="KW-0597">Phosphoprotein</keyword>
<evidence type="ECO:0000259" key="3">
    <source>
        <dbReference type="PROSITE" id="PS50110"/>
    </source>
</evidence>